<feature type="domain" description="SNF2 N-terminal" evidence="5">
    <location>
        <begin position="17"/>
        <end position="247"/>
    </location>
</feature>
<evidence type="ECO:0000256" key="1">
    <source>
        <dbReference type="ARBA" id="ARBA00022741"/>
    </source>
</evidence>
<dbReference type="PANTHER" id="PTHR45626">
    <property type="entry name" value="TRANSCRIPTION TERMINATION FACTOR 2-RELATED"/>
    <property type="match status" value="1"/>
</dbReference>
<dbReference type="Gene3D" id="3.40.50.300">
    <property type="entry name" value="P-loop containing nucleotide triphosphate hydrolases"/>
    <property type="match status" value="2"/>
</dbReference>
<gene>
    <name evidence="7" type="ORF">CBQ26_00405</name>
</gene>
<dbReference type="Pfam" id="PF00176">
    <property type="entry name" value="SNF2-rel_dom"/>
    <property type="match status" value="1"/>
</dbReference>
<dbReference type="GO" id="GO:0016787">
    <property type="term" value="F:hydrolase activity"/>
    <property type="evidence" value="ECO:0007669"/>
    <property type="project" value="UniProtKB-KW"/>
</dbReference>
<keyword evidence="3" id="KW-0347">Helicase</keyword>
<sequence length="470" mass="53002">MMAHQRAAADKLQGLRVGALFQDPGTGKTRTAIELAARRQHRVRRVVWLCPVAAKETIRQEILKHTTFGAADIHVFSDRTRPGRVPEAYWYVVGMESLSSSDRVTLALSGLIDDATLVVADESDMLRTPHARRTLRATMLAAPAWGRLILTGTPVPEGVHNLFAQMRFLDSRILGYRSWTAFSLDHVDWSEKFKGQIERIRDQDVLASRIGPYTYQVTREECLDLPAQLWDPVFLDLTGEQDEAYGQARWDLLDGVPDEELTSAHIYRLFTALQEIASGFYNRRDSKTGAVEHLTFRHRRLEALRYALGRVPAGEKVIVWVKFHHSLREVQGLLDELGGAALHHGQMTVRARDAALAAWRDPAGPRFLLGTPGTGGRALTLNEARYAAFYQRGFSYTENYQAELRNHRIGQRSAVTYLDVRAVCGIEDRIAAAYDRKSSVSAQFRREVGRVNDLQAVRSRLGDLFVRRVA</sequence>
<accession>A0A246BTH6</accession>
<feature type="domain" description="Helicase C-terminal" evidence="6">
    <location>
        <begin position="301"/>
        <end position="410"/>
    </location>
</feature>
<dbReference type="Proteomes" id="UP000197208">
    <property type="component" value="Unassembled WGS sequence"/>
</dbReference>
<dbReference type="GO" id="GO:0005524">
    <property type="term" value="F:ATP binding"/>
    <property type="evidence" value="ECO:0007669"/>
    <property type="project" value="UniProtKB-KW"/>
</dbReference>
<dbReference type="GO" id="GO:0008094">
    <property type="term" value="F:ATP-dependent activity, acting on DNA"/>
    <property type="evidence" value="ECO:0007669"/>
    <property type="project" value="TreeGrafter"/>
</dbReference>
<keyword evidence="1" id="KW-0547">Nucleotide-binding</keyword>
<dbReference type="SUPFAM" id="SSF52540">
    <property type="entry name" value="P-loop containing nucleoside triphosphate hydrolases"/>
    <property type="match status" value="2"/>
</dbReference>
<name>A0A246BTH6_9DEIO</name>
<evidence type="ECO:0000313" key="8">
    <source>
        <dbReference type="Proteomes" id="UP000197208"/>
    </source>
</evidence>
<comment type="caution">
    <text evidence="7">The sequence shown here is derived from an EMBL/GenBank/DDBJ whole genome shotgun (WGS) entry which is preliminary data.</text>
</comment>
<evidence type="ECO:0000259" key="6">
    <source>
        <dbReference type="Pfam" id="PF00271"/>
    </source>
</evidence>
<dbReference type="OrthoDB" id="447at2"/>
<dbReference type="AlphaFoldDB" id="A0A246BTH6"/>
<dbReference type="RefSeq" id="WP_088246646.1">
    <property type="nucleotide sequence ID" value="NZ_NHMK01000003.1"/>
</dbReference>
<evidence type="ECO:0000256" key="2">
    <source>
        <dbReference type="ARBA" id="ARBA00022801"/>
    </source>
</evidence>
<evidence type="ECO:0000313" key="7">
    <source>
        <dbReference type="EMBL" id="OWL98953.1"/>
    </source>
</evidence>
<protein>
    <submittedName>
        <fullName evidence="7">Uncharacterized protein</fullName>
    </submittedName>
</protein>
<dbReference type="EMBL" id="NHMK01000003">
    <property type="protein sequence ID" value="OWL98953.1"/>
    <property type="molecule type" value="Genomic_DNA"/>
</dbReference>
<evidence type="ECO:0000259" key="5">
    <source>
        <dbReference type="Pfam" id="PF00176"/>
    </source>
</evidence>
<dbReference type="PANTHER" id="PTHR45626:SF17">
    <property type="entry name" value="HELICASE-LIKE TRANSCRIPTION FACTOR"/>
    <property type="match status" value="1"/>
</dbReference>
<proteinExistence type="predicted"/>
<evidence type="ECO:0000256" key="3">
    <source>
        <dbReference type="ARBA" id="ARBA00022806"/>
    </source>
</evidence>
<reference evidence="7 8" key="1">
    <citation type="submission" date="2017-05" db="EMBL/GenBank/DDBJ databases">
        <title>De novo genome assembly of Deniococcus indicus strain DR1.</title>
        <authorList>
            <person name="Chauhan D."/>
            <person name="Yennamalli R.M."/>
            <person name="Priyadarshini R."/>
        </authorList>
    </citation>
    <scope>NUCLEOTIDE SEQUENCE [LARGE SCALE GENOMIC DNA]</scope>
    <source>
        <strain evidence="7 8">DR1</strain>
    </source>
</reference>
<organism evidence="7 8">
    <name type="scientific">Deinococcus indicus</name>
    <dbReference type="NCBI Taxonomy" id="223556"/>
    <lineage>
        <taxon>Bacteria</taxon>
        <taxon>Thermotogati</taxon>
        <taxon>Deinococcota</taxon>
        <taxon>Deinococci</taxon>
        <taxon>Deinococcales</taxon>
        <taxon>Deinococcaceae</taxon>
        <taxon>Deinococcus</taxon>
    </lineage>
</organism>
<dbReference type="Pfam" id="PF00271">
    <property type="entry name" value="Helicase_C"/>
    <property type="match status" value="1"/>
</dbReference>
<evidence type="ECO:0000256" key="4">
    <source>
        <dbReference type="ARBA" id="ARBA00022840"/>
    </source>
</evidence>
<dbReference type="InterPro" id="IPR000330">
    <property type="entry name" value="SNF2_N"/>
</dbReference>
<dbReference type="InterPro" id="IPR027417">
    <property type="entry name" value="P-loop_NTPase"/>
</dbReference>
<dbReference type="GO" id="GO:0004386">
    <property type="term" value="F:helicase activity"/>
    <property type="evidence" value="ECO:0007669"/>
    <property type="project" value="UniProtKB-KW"/>
</dbReference>
<keyword evidence="2" id="KW-0378">Hydrolase</keyword>
<dbReference type="InterPro" id="IPR050628">
    <property type="entry name" value="SNF2_RAD54_helicase_TF"/>
</dbReference>
<keyword evidence="8" id="KW-1185">Reference proteome</keyword>
<dbReference type="InterPro" id="IPR001650">
    <property type="entry name" value="Helicase_C-like"/>
</dbReference>
<dbReference type="GO" id="GO:0006281">
    <property type="term" value="P:DNA repair"/>
    <property type="evidence" value="ECO:0007669"/>
    <property type="project" value="TreeGrafter"/>
</dbReference>
<keyword evidence="4" id="KW-0067">ATP-binding</keyword>